<evidence type="ECO:0000313" key="1">
    <source>
        <dbReference type="EMBL" id="VGK89432.1"/>
    </source>
</evidence>
<proteinExistence type="predicted"/>
<dbReference type="Proteomes" id="UP000376235">
    <property type="component" value="Unassembled WGS sequence"/>
</dbReference>
<evidence type="ECO:0000313" key="3">
    <source>
        <dbReference type="Proteomes" id="UP000376235"/>
    </source>
</evidence>
<dbReference type="EMBL" id="CAAHCC010000004">
    <property type="protein sequence ID" value="VGK89432.1"/>
    <property type="molecule type" value="Genomic_DNA"/>
</dbReference>
<evidence type="ECO:0000313" key="2">
    <source>
        <dbReference type="EMBL" id="VGM21567.1"/>
    </source>
</evidence>
<dbReference type="EMBL" id="CAAHDD010000004">
    <property type="protein sequence ID" value="VGM21567.1"/>
    <property type="molecule type" value="Genomic_DNA"/>
</dbReference>
<sequence>MNSANRNRTITIAEAVIAADKKDKTVYPASSLVEIWNAKYNMVPPNELPALKNQVELEVAAIRGAEVADYSIGLVPYGNFRLATVFGSHMPAEPDFNEN</sequence>
<protein>
    <submittedName>
        <fullName evidence="2">Uncharacterized protein</fullName>
    </submittedName>
</protein>
<dbReference type="RefSeq" id="WP_048287224.1">
    <property type="nucleotide sequence ID" value="NZ_CAAHCC010000004.1"/>
</dbReference>
<reference evidence="2 3" key="1">
    <citation type="submission" date="2019-03" db="EMBL/GenBank/DDBJ databases">
        <authorList>
            <consortium name="Pathogen Informatics"/>
        </authorList>
    </citation>
    <scope>NUCLEOTIDE SEQUENCE</scope>
    <source>
        <strain evidence="2">5012STDY7626358</strain>
        <strain evidence="1 3">5012STDY7626430</strain>
    </source>
</reference>
<gene>
    <name evidence="2" type="ORF">SAMEA4873559_02110</name>
    <name evidence="1" type="ORF">SAMEA4873632_02593</name>
</gene>
<name>A0A486T5X9_KLEPN</name>
<dbReference type="AlphaFoldDB" id="A0A486T5X9"/>
<accession>A0A486T5X9</accession>
<organism evidence="2">
    <name type="scientific">Klebsiella pneumoniae</name>
    <dbReference type="NCBI Taxonomy" id="573"/>
    <lineage>
        <taxon>Bacteria</taxon>
        <taxon>Pseudomonadati</taxon>
        <taxon>Pseudomonadota</taxon>
        <taxon>Gammaproteobacteria</taxon>
        <taxon>Enterobacterales</taxon>
        <taxon>Enterobacteriaceae</taxon>
        <taxon>Klebsiella/Raoultella group</taxon>
        <taxon>Klebsiella</taxon>
        <taxon>Klebsiella pneumoniae complex</taxon>
    </lineage>
</organism>